<keyword evidence="3 8" id="KW-0479">Metal-binding</keyword>
<comment type="subunit">
    <text evidence="8">Monomer.</text>
</comment>
<dbReference type="GO" id="GO:0046872">
    <property type="term" value="F:metal ion binding"/>
    <property type="evidence" value="ECO:0007669"/>
    <property type="project" value="UniProtKB-KW"/>
</dbReference>
<keyword evidence="5 8" id="KW-0460">Magnesium</keyword>
<protein>
    <recommendedName>
        <fullName evidence="8">Molybdenum cofactor guanylyltransferase</fullName>
        <shortName evidence="8">MoCo guanylyltransferase</shortName>
        <ecNumber evidence="8">2.7.7.77</ecNumber>
    </recommendedName>
    <alternativeName>
        <fullName evidence="8">GTP:molybdopterin guanylyltransferase</fullName>
    </alternativeName>
    <alternativeName>
        <fullName evidence="8">Mo-MPT guanylyltransferase</fullName>
    </alternativeName>
    <alternativeName>
        <fullName evidence="8">Molybdopterin guanylyltransferase</fullName>
    </alternativeName>
    <alternativeName>
        <fullName evidence="8">Molybdopterin-guanine dinucleotide synthase</fullName>
        <shortName evidence="8">MGD synthase</shortName>
    </alternativeName>
</protein>
<evidence type="ECO:0000313" key="10">
    <source>
        <dbReference type="EMBL" id="GEP02647.1"/>
    </source>
</evidence>
<name>A0A512IY52_9HYPH</name>
<dbReference type="PANTHER" id="PTHR19136:SF81">
    <property type="entry name" value="MOLYBDENUM COFACTOR GUANYLYLTRANSFERASE"/>
    <property type="match status" value="1"/>
</dbReference>
<comment type="function">
    <text evidence="8">Transfers a GMP moiety from GTP to Mo-molybdopterin (Mo-MPT) cofactor (Moco or molybdenum cofactor) to form Mo-molybdopterin guanine dinucleotide (Mo-MGD) cofactor.</text>
</comment>
<evidence type="ECO:0000259" key="9">
    <source>
        <dbReference type="Pfam" id="PF12804"/>
    </source>
</evidence>
<organism evidence="10 12">
    <name type="scientific">Methylobacterium oxalidis</name>
    <dbReference type="NCBI Taxonomy" id="944322"/>
    <lineage>
        <taxon>Bacteria</taxon>
        <taxon>Pseudomonadati</taxon>
        <taxon>Pseudomonadota</taxon>
        <taxon>Alphaproteobacteria</taxon>
        <taxon>Hyphomicrobiales</taxon>
        <taxon>Methylobacteriaceae</taxon>
        <taxon>Methylobacterium</taxon>
    </lineage>
</organism>
<keyword evidence="13" id="KW-1185">Reference proteome</keyword>
<dbReference type="InterPro" id="IPR029044">
    <property type="entry name" value="Nucleotide-diphossugar_trans"/>
</dbReference>
<dbReference type="NCBIfam" id="TIGR02665">
    <property type="entry name" value="molyb_mobA"/>
    <property type="match status" value="1"/>
</dbReference>
<reference evidence="13" key="2">
    <citation type="journal article" date="2019" name="Int. J. Syst. Evol. Microbiol.">
        <title>The Global Catalogue of Microorganisms (GCM) 10K type strain sequencing project: providing services to taxonomists for standard genome sequencing and annotation.</title>
        <authorList>
            <consortium name="The Broad Institute Genomics Platform"/>
            <consortium name="The Broad Institute Genome Sequencing Center for Infectious Disease"/>
            <person name="Wu L."/>
            <person name="Ma J."/>
        </authorList>
    </citation>
    <scope>NUCLEOTIDE SEQUENCE [LARGE SCALE GENOMIC DNA]</scope>
    <source>
        <strain evidence="13">NBRC 107715</strain>
    </source>
</reference>
<feature type="binding site" evidence="8">
    <location>
        <begin position="8"/>
        <end position="10"/>
    </location>
    <ligand>
        <name>GTP</name>
        <dbReference type="ChEBI" id="CHEBI:37565"/>
    </ligand>
</feature>
<dbReference type="PANTHER" id="PTHR19136">
    <property type="entry name" value="MOLYBDENUM COFACTOR GUANYLYLTRANSFERASE"/>
    <property type="match status" value="1"/>
</dbReference>
<comment type="catalytic activity">
    <reaction evidence="8">
        <text>Mo-molybdopterin + GTP + H(+) = Mo-molybdopterin guanine dinucleotide + diphosphate</text>
        <dbReference type="Rhea" id="RHEA:34243"/>
        <dbReference type="ChEBI" id="CHEBI:15378"/>
        <dbReference type="ChEBI" id="CHEBI:33019"/>
        <dbReference type="ChEBI" id="CHEBI:37565"/>
        <dbReference type="ChEBI" id="CHEBI:71302"/>
        <dbReference type="ChEBI" id="CHEBI:71310"/>
        <dbReference type="EC" id="2.7.7.77"/>
    </reaction>
</comment>
<evidence type="ECO:0000256" key="3">
    <source>
        <dbReference type="ARBA" id="ARBA00022723"/>
    </source>
</evidence>
<feature type="binding site" evidence="8">
    <location>
        <position position="103"/>
    </location>
    <ligand>
        <name>Mg(2+)</name>
        <dbReference type="ChEBI" id="CHEBI:18420"/>
    </ligand>
</feature>
<evidence type="ECO:0000313" key="11">
    <source>
        <dbReference type="EMBL" id="GLS61856.1"/>
    </source>
</evidence>
<dbReference type="GO" id="GO:1902758">
    <property type="term" value="P:bis(molybdopterin guanine dinucleotide)molybdenum biosynthetic process"/>
    <property type="evidence" value="ECO:0007669"/>
    <property type="project" value="TreeGrafter"/>
</dbReference>
<comment type="similarity">
    <text evidence="8">Belongs to the MobA family.</text>
</comment>
<dbReference type="GO" id="GO:0005737">
    <property type="term" value="C:cytoplasm"/>
    <property type="evidence" value="ECO:0007669"/>
    <property type="project" value="UniProtKB-SubCell"/>
</dbReference>
<evidence type="ECO:0000256" key="7">
    <source>
        <dbReference type="ARBA" id="ARBA00023150"/>
    </source>
</evidence>
<comment type="domain">
    <text evidence="8">The N-terminal domain determines nucleotide recognition and specific binding, while the C-terminal domain determines the specific binding to the target protein.</text>
</comment>
<proteinExistence type="inferred from homology"/>
<feature type="binding site" evidence="8">
    <location>
        <position position="21"/>
    </location>
    <ligand>
        <name>GTP</name>
        <dbReference type="ChEBI" id="CHEBI:37565"/>
    </ligand>
</feature>
<evidence type="ECO:0000256" key="4">
    <source>
        <dbReference type="ARBA" id="ARBA00022741"/>
    </source>
</evidence>
<keyword evidence="1 8" id="KW-0963">Cytoplasm</keyword>
<dbReference type="Proteomes" id="UP000321960">
    <property type="component" value="Unassembled WGS sequence"/>
</dbReference>
<accession>A0A512IY52</accession>
<keyword evidence="10" id="KW-0548">Nucleotidyltransferase</keyword>
<dbReference type="InterPro" id="IPR013482">
    <property type="entry name" value="Molybde_CF_guanTrfase"/>
</dbReference>
<reference evidence="11" key="4">
    <citation type="submission" date="2023-01" db="EMBL/GenBank/DDBJ databases">
        <title>Draft genome sequence of Methylobacterium oxalidis strain NBRC 107715.</title>
        <authorList>
            <person name="Sun Q."/>
            <person name="Mori K."/>
        </authorList>
    </citation>
    <scope>NUCLEOTIDE SEQUENCE</scope>
    <source>
        <strain evidence="11">NBRC 107715</strain>
    </source>
</reference>
<evidence type="ECO:0000256" key="2">
    <source>
        <dbReference type="ARBA" id="ARBA00022679"/>
    </source>
</evidence>
<dbReference type="AlphaFoldDB" id="A0A512IY52"/>
<evidence type="ECO:0000256" key="5">
    <source>
        <dbReference type="ARBA" id="ARBA00022842"/>
    </source>
</evidence>
<dbReference type="Proteomes" id="UP001156856">
    <property type="component" value="Unassembled WGS sequence"/>
</dbReference>
<comment type="subcellular location">
    <subcellularLocation>
        <location evidence="8">Cytoplasm</location>
    </subcellularLocation>
</comment>
<comment type="cofactor">
    <cofactor evidence="8">
        <name>Mg(2+)</name>
        <dbReference type="ChEBI" id="CHEBI:18420"/>
    </cofactor>
</comment>
<comment type="caution">
    <text evidence="10">The sequence shown here is derived from an EMBL/GenBank/DDBJ whole genome shotgun (WGS) entry which is preliminary data.</text>
</comment>
<dbReference type="EMBL" id="BSPK01000004">
    <property type="protein sequence ID" value="GLS61856.1"/>
    <property type="molecule type" value="Genomic_DNA"/>
</dbReference>
<dbReference type="EC" id="2.7.7.77" evidence="8"/>
<evidence type="ECO:0000256" key="1">
    <source>
        <dbReference type="ARBA" id="ARBA00022490"/>
    </source>
</evidence>
<feature type="binding site" evidence="8">
    <location>
        <position position="103"/>
    </location>
    <ligand>
        <name>GTP</name>
        <dbReference type="ChEBI" id="CHEBI:37565"/>
    </ligand>
</feature>
<reference evidence="11" key="1">
    <citation type="journal article" date="2014" name="Int. J. Syst. Evol. Microbiol.">
        <title>Complete genome of a new Firmicutes species belonging to the dominant human colonic microbiota ('Ruminococcus bicirculans') reveals two chromosomes and a selective capacity to utilize plant glucans.</title>
        <authorList>
            <consortium name="NISC Comparative Sequencing Program"/>
            <person name="Wegmann U."/>
            <person name="Louis P."/>
            <person name="Goesmann A."/>
            <person name="Henrissat B."/>
            <person name="Duncan S.H."/>
            <person name="Flint H.J."/>
        </authorList>
    </citation>
    <scope>NUCLEOTIDE SEQUENCE</scope>
    <source>
        <strain evidence="11">NBRC 107715</strain>
    </source>
</reference>
<gene>
    <name evidence="8 10" type="primary">mobA</name>
    <name evidence="11" type="ORF">GCM10007888_02370</name>
    <name evidence="10" type="ORF">MOX02_06850</name>
</gene>
<evidence type="ECO:0000313" key="12">
    <source>
        <dbReference type="Proteomes" id="UP000321960"/>
    </source>
</evidence>
<dbReference type="CDD" id="cd02503">
    <property type="entry name" value="MobA"/>
    <property type="match status" value="1"/>
</dbReference>
<dbReference type="Gene3D" id="3.90.550.10">
    <property type="entry name" value="Spore Coat Polysaccharide Biosynthesis Protein SpsA, Chain A"/>
    <property type="match status" value="1"/>
</dbReference>
<sequence>MTTLGVVLAGGLSRRMGGGDKPLRVLAGRTLLDRVVGRLAPQCPAGLILNANGDPERFGAFPGAVVQDGVAGNPGPLAGVLAALEHARAHHPRVEQVASVTGDAPFLPLDLVARLDAARRGAGTTIAMAASGGREHFTTALWAVSLADDLRAALVDRDERRVGTYLARHGAVPVAWPIEPVDPFLNVNTPEDLDLAAAVLARVAEG</sequence>
<dbReference type="Pfam" id="PF12804">
    <property type="entry name" value="NTP_transf_3"/>
    <property type="match status" value="1"/>
</dbReference>
<dbReference type="EMBL" id="BJZU01000006">
    <property type="protein sequence ID" value="GEP02647.1"/>
    <property type="molecule type" value="Genomic_DNA"/>
</dbReference>
<keyword evidence="7 8" id="KW-0501">Molybdenum cofactor biosynthesis</keyword>
<dbReference type="SUPFAM" id="SSF53448">
    <property type="entry name" value="Nucleotide-diphospho-sugar transferases"/>
    <property type="match status" value="1"/>
</dbReference>
<keyword evidence="4 8" id="KW-0547">Nucleotide-binding</keyword>
<reference evidence="10 12" key="3">
    <citation type="submission" date="2019-07" db="EMBL/GenBank/DDBJ databases">
        <title>Whole genome shotgun sequence of Methylobacterium oxalidis NBRC 107715.</title>
        <authorList>
            <person name="Hosoyama A."/>
            <person name="Uohara A."/>
            <person name="Ohji S."/>
            <person name="Ichikawa N."/>
        </authorList>
    </citation>
    <scope>NUCLEOTIDE SEQUENCE [LARGE SCALE GENOMIC DNA]</scope>
    <source>
        <strain evidence="10 12">NBRC 107715</strain>
    </source>
</reference>
<keyword evidence="6 8" id="KW-0342">GTP-binding</keyword>
<feature type="binding site" evidence="8">
    <location>
        <position position="68"/>
    </location>
    <ligand>
        <name>GTP</name>
        <dbReference type="ChEBI" id="CHEBI:37565"/>
    </ligand>
</feature>
<dbReference type="HAMAP" id="MF_00316">
    <property type="entry name" value="MobA"/>
    <property type="match status" value="1"/>
</dbReference>
<dbReference type="GO" id="GO:0061603">
    <property type="term" value="F:molybdenum cofactor guanylyltransferase activity"/>
    <property type="evidence" value="ECO:0007669"/>
    <property type="project" value="UniProtKB-EC"/>
</dbReference>
<evidence type="ECO:0000256" key="8">
    <source>
        <dbReference type="HAMAP-Rule" id="MF_00316"/>
    </source>
</evidence>
<comment type="caution">
    <text evidence="8">Lacks conserved residue(s) required for the propagation of feature annotation.</text>
</comment>
<dbReference type="InterPro" id="IPR025877">
    <property type="entry name" value="MobA-like_NTP_Trfase"/>
</dbReference>
<feature type="domain" description="MobA-like NTP transferase" evidence="9">
    <location>
        <begin position="5"/>
        <end position="163"/>
    </location>
</feature>
<dbReference type="RefSeq" id="WP_174804871.1">
    <property type="nucleotide sequence ID" value="NZ_BJZU01000006.1"/>
</dbReference>
<evidence type="ECO:0000313" key="13">
    <source>
        <dbReference type="Proteomes" id="UP001156856"/>
    </source>
</evidence>
<keyword evidence="2 8" id="KW-0808">Transferase</keyword>
<dbReference type="GO" id="GO:0005525">
    <property type="term" value="F:GTP binding"/>
    <property type="evidence" value="ECO:0007669"/>
    <property type="project" value="UniProtKB-UniRule"/>
</dbReference>
<evidence type="ECO:0000256" key="6">
    <source>
        <dbReference type="ARBA" id="ARBA00023134"/>
    </source>
</evidence>